<sequence length="163" mass="17595">MLVLVACEERSGNLPRGEQKAADGCCWPAEASQVALAGLEGSHRRRGPVLDAPRRHELHSPCNAFGDRDNLLAPEVPLLERAGVAPHCETPGSDLSLVAKAAVQALLSLNGQDVLNKIQRKQWGWLDCCGIGQLQGSPSLRGRFRDYKRLQSSPGLKPRTGSL</sequence>
<evidence type="ECO:0000313" key="1">
    <source>
        <dbReference type="EMBL" id="KAH8010864.1"/>
    </source>
</evidence>
<reference evidence="1" key="1">
    <citation type="submission" date="2021-08" db="EMBL/GenBank/DDBJ databases">
        <title>The first chromosome-level gecko genome reveals the dynamic sex chromosomes of Neotropical dwarf geckos (Sphaerodactylidae: Sphaerodactylus).</title>
        <authorList>
            <person name="Pinto B.J."/>
            <person name="Keating S.E."/>
            <person name="Gamble T."/>
        </authorList>
    </citation>
    <scope>NUCLEOTIDE SEQUENCE</scope>
    <source>
        <strain evidence="1">TG3544</strain>
    </source>
</reference>
<accession>A0ACB8FV65</accession>
<organism evidence="1 2">
    <name type="scientific">Sphaerodactylus townsendi</name>
    <dbReference type="NCBI Taxonomy" id="933632"/>
    <lineage>
        <taxon>Eukaryota</taxon>
        <taxon>Metazoa</taxon>
        <taxon>Chordata</taxon>
        <taxon>Craniata</taxon>
        <taxon>Vertebrata</taxon>
        <taxon>Euteleostomi</taxon>
        <taxon>Lepidosauria</taxon>
        <taxon>Squamata</taxon>
        <taxon>Bifurcata</taxon>
        <taxon>Gekkota</taxon>
        <taxon>Sphaerodactylidae</taxon>
        <taxon>Sphaerodactylus</taxon>
    </lineage>
</organism>
<protein>
    <submittedName>
        <fullName evidence="1">Uncharacterized protein</fullName>
    </submittedName>
</protein>
<evidence type="ECO:0000313" key="2">
    <source>
        <dbReference type="Proteomes" id="UP000827872"/>
    </source>
</evidence>
<dbReference type="Proteomes" id="UP000827872">
    <property type="component" value="Linkage Group LG11"/>
</dbReference>
<keyword evidence="2" id="KW-1185">Reference proteome</keyword>
<proteinExistence type="predicted"/>
<dbReference type="EMBL" id="CM037624">
    <property type="protein sequence ID" value="KAH8010864.1"/>
    <property type="molecule type" value="Genomic_DNA"/>
</dbReference>
<gene>
    <name evidence="1" type="ORF">K3G42_015468</name>
</gene>
<comment type="caution">
    <text evidence="1">The sequence shown here is derived from an EMBL/GenBank/DDBJ whole genome shotgun (WGS) entry which is preliminary data.</text>
</comment>
<name>A0ACB8FV65_9SAUR</name>